<keyword evidence="3" id="KW-1185">Reference proteome</keyword>
<reference evidence="2" key="2">
    <citation type="journal article" date="2023" name="IMA Fungus">
        <title>Comparative genomic study of the Penicillium genus elucidates a diverse pangenome and 15 lateral gene transfer events.</title>
        <authorList>
            <person name="Petersen C."/>
            <person name="Sorensen T."/>
            <person name="Nielsen M.R."/>
            <person name="Sondergaard T.E."/>
            <person name="Sorensen J.L."/>
            <person name="Fitzpatrick D.A."/>
            <person name="Frisvad J.C."/>
            <person name="Nielsen K.L."/>
        </authorList>
    </citation>
    <scope>NUCLEOTIDE SEQUENCE</scope>
    <source>
        <strain evidence="2">IBT 15544</strain>
    </source>
</reference>
<sequence>MSPDTPSSPNTSSPDPSSAILTSSRPSTSHVPLPALKTTLQEAVRARGNTYRTITALVFYWEDDNTGAKSDVDRLEKTFHSAFGVKTIRVELKKNDPMPGYTVTDEFDQMVRRSHLSNPNLQSLIIFGYVGHGSMDTNNGLCFTSSSGKKILWDFLLARTQYPPSACPYDLFGFLDCCYSGVATRSNPTRSIQILAACGPRETARSRATSITFTQRFCREVEHAQKFHREKVSIPKLFQRLQETKNARTPNPQLGNLGGLTPIVIPLQNLPPPGSPRPSRVPVRTTFPDPDEQHVLVQLTLAGPAKEVTTEFRRFVETLPVPFKLSIVDAFQTTKSALILVRMNWETWARIDAVLDLEPVIGVIIGRSLIHEDALSEVPLVGENIPFHQKGI</sequence>
<dbReference type="Proteomes" id="UP001150904">
    <property type="component" value="Unassembled WGS sequence"/>
</dbReference>
<protein>
    <submittedName>
        <fullName evidence="2">Uncharacterized protein</fullName>
    </submittedName>
</protein>
<name>A0A9W9NEC2_9EURO</name>
<feature type="compositionally biased region" description="Low complexity" evidence="1">
    <location>
        <begin position="1"/>
        <end position="18"/>
    </location>
</feature>
<dbReference type="GeneID" id="83174782"/>
<dbReference type="Gene3D" id="3.40.50.1460">
    <property type="match status" value="1"/>
</dbReference>
<organism evidence="2 3">
    <name type="scientific">Penicillium cinerascens</name>
    <dbReference type="NCBI Taxonomy" id="70096"/>
    <lineage>
        <taxon>Eukaryota</taxon>
        <taxon>Fungi</taxon>
        <taxon>Dikarya</taxon>
        <taxon>Ascomycota</taxon>
        <taxon>Pezizomycotina</taxon>
        <taxon>Eurotiomycetes</taxon>
        <taxon>Eurotiomycetidae</taxon>
        <taxon>Eurotiales</taxon>
        <taxon>Aspergillaceae</taxon>
        <taxon>Penicillium</taxon>
    </lineage>
</organism>
<evidence type="ECO:0000313" key="2">
    <source>
        <dbReference type="EMBL" id="KAJ5218320.1"/>
    </source>
</evidence>
<evidence type="ECO:0000313" key="3">
    <source>
        <dbReference type="Proteomes" id="UP001150904"/>
    </source>
</evidence>
<dbReference type="OrthoDB" id="4760831at2759"/>
<proteinExistence type="predicted"/>
<feature type="region of interest" description="Disordered" evidence="1">
    <location>
        <begin position="1"/>
        <end position="32"/>
    </location>
</feature>
<comment type="caution">
    <text evidence="2">The sequence shown here is derived from an EMBL/GenBank/DDBJ whole genome shotgun (WGS) entry which is preliminary data.</text>
</comment>
<accession>A0A9W9NEC2</accession>
<dbReference type="RefSeq" id="XP_058312893.1">
    <property type="nucleotide sequence ID" value="XM_058447482.1"/>
</dbReference>
<dbReference type="EMBL" id="JAPQKR010000004">
    <property type="protein sequence ID" value="KAJ5218320.1"/>
    <property type="molecule type" value="Genomic_DNA"/>
</dbReference>
<gene>
    <name evidence="2" type="ORF">N7498_000419</name>
</gene>
<dbReference type="AlphaFoldDB" id="A0A9W9NEC2"/>
<feature type="compositionally biased region" description="Polar residues" evidence="1">
    <location>
        <begin position="19"/>
        <end position="30"/>
    </location>
</feature>
<reference evidence="2" key="1">
    <citation type="submission" date="2022-12" db="EMBL/GenBank/DDBJ databases">
        <authorList>
            <person name="Petersen C."/>
        </authorList>
    </citation>
    <scope>NUCLEOTIDE SEQUENCE</scope>
    <source>
        <strain evidence="2">IBT 15544</strain>
    </source>
</reference>
<evidence type="ECO:0000256" key="1">
    <source>
        <dbReference type="SAM" id="MobiDB-lite"/>
    </source>
</evidence>